<evidence type="ECO:0008006" key="4">
    <source>
        <dbReference type="Google" id="ProtNLM"/>
    </source>
</evidence>
<proteinExistence type="predicted"/>
<dbReference type="PROSITE" id="PS50005">
    <property type="entry name" value="TPR"/>
    <property type="match status" value="3"/>
</dbReference>
<keyword evidence="1" id="KW-0802">TPR repeat</keyword>
<evidence type="ECO:0000256" key="1">
    <source>
        <dbReference type="PROSITE-ProRule" id="PRU00339"/>
    </source>
</evidence>
<dbReference type="InterPro" id="IPR011652">
    <property type="entry name" value="MORN_2"/>
</dbReference>
<feature type="repeat" description="TPR" evidence="1">
    <location>
        <begin position="126"/>
        <end position="159"/>
    </location>
</feature>
<dbReference type="Pfam" id="PF07661">
    <property type="entry name" value="MORN_2"/>
    <property type="match status" value="12"/>
</dbReference>
<dbReference type="PANTHER" id="PTHR33706:SF1">
    <property type="entry name" value="TPR REPEAT PROTEIN"/>
    <property type="match status" value="1"/>
</dbReference>
<dbReference type="Proteomes" id="UP001501758">
    <property type="component" value="Unassembled WGS sequence"/>
</dbReference>
<dbReference type="Gene3D" id="1.25.40.10">
    <property type="entry name" value="Tetratricopeptide repeat domain"/>
    <property type="match status" value="1"/>
</dbReference>
<keyword evidence="3" id="KW-1185">Reference proteome</keyword>
<comment type="caution">
    <text evidence="2">The sequence shown here is derived from an EMBL/GenBank/DDBJ whole genome shotgun (WGS) entry which is preliminary data.</text>
</comment>
<sequence>MIIAIITTSIFYGQEEIPLVEYNQILERLYELEEKEDYEGILTELDKISVNDSIYTANLVTKSYYLLQLEKYDEVVAICDQGLQAEDTTEQYSFYLNKGLAFIQAEKYPQAIEVYTNALKHYPKNNVLYHNLGYIYQKMEQWEKALQNYKQSVMLNPFYAKSHLEIGKLSFKEGQIAQALMAFNLYLILNPDGENSFSVLNLVNNLVSQKNDIEALDITISEDDETFEDIDLVLDSRMAMNKDFKLNNKINIGLTRQNQALLEQLQDYEGNGGFWDRKYVPFFNWITENNHFDAFTYTISYSIQNKDFKKIVDKNVEEITSFIDVAYDKWQAIMEADNEEVFEGKKQKVTYAYENYNFLQAVGIMKEGKKIGNWEVYDEKGKRIGNGKFNEDGVRTGDWQWYDASGNISESEHYKDGKLEGQYTYFYKNGNKEIECNYVAGELNGDYKKYNDKGALIEHKQFKNGVLDGKYLSYHKIGERAKDYELMYKDGKPVGELRQYYVDGSLFKKHSFLDGKVNGTEKLYYHTGELMGEYEYKEGLYNGPYVSYYRNGQKSEEGVTAQGYYDGNWKLYHRNGALMNAITYKKGELNEAYLEYDLDGKLHYDFTYRNDEFIAFKYYNKNKEIIGEGRKKKGEFYYKGYDPLGSLVTEGLYDIKGGKVGEWKYYSEEYMTNKVPYEDNKVQGDNYNYYRSGKEESITPYKNDSIHGYYRRYHENGALAEHGWYQKNLIYGDWKSYYPDGTLKRENFYHKGKQHGTQKFYGVEGKLLSTSMYAYGNIVSEKKYHPDGSVLQEVTYDPTKESYTVSIKGYNGKTQSTTEYVYGVKNGKYTKYNTDGKIVIEGSFLNDRPHDSWTWYYDSGEINRKGHYFHGEYDQTWTSYHENGTINEKFSYESGKLNGVYESYNEEGILIRKIPYIDDKMYGEREFYSPEGKLQVVRYYHLDNIIGYSYHDKEGKLLPMIPIDNYSGKLQAYFDNGKPSMEGEFKNGVLVNQFKAYYYSGQLERISENKYGNIDGKYTKYYADGKVKEEMTYDHGLLNGVYKKYHPNGKIKEEVIYRQNERSGKALYYDKAGKLTKEKVYYNDVATK</sequence>
<dbReference type="PROSITE" id="PS50293">
    <property type="entry name" value="TPR_REGION"/>
    <property type="match status" value="1"/>
</dbReference>
<accession>A0ABP3TNE1</accession>
<gene>
    <name evidence="2" type="ORF">GCM10009430_05560</name>
</gene>
<feature type="repeat" description="TPR" evidence="1">
    <location>
        <begin position="92"/>
        <end position="125"/>
    </location>
</feature>
<protein>
    <recommendedName>
        <fullName evidence="4">Antitoxin component YwqK of the YwqJK toxin-antitoxin module</fullName>
    </recommendedName>
</protein>
<dbReference type="SUPFAM" id="SSF48452">
    <property type="entry name" value="TPR-like"/>
    <property type="match status" value="1"/>
</dbReference>
<name>A0ABP3TNE1_9FLAO</name>
<dbReference type="InterPro" id="IPR011990">
    <property type="entry name" value="TPR-like_helical_dom_sf"/>
</dbReference>
<dbReference type="Gene3D" id="2.20.110.10">
    <property type="entry name" value="Histone H3 K4-specific methyltransferase SET7/9 N-terminal domain"/>
    <property type="match status" value="5"/>
</dbReference>
<dbReference type="SUPFAM" id="SSF82185">
    <property type="entry name" value="Histone H3 K4-specific methyltransferase SET7/9 N-terminal domain"/>
    <property type="match status" value="5"/>
</dbReference>
<dbReference type="Gene3D" id="3.90.930.1">
    <property type="match status" value="2"/>
</dbReference>
<dbReference type="SMART" id="SM00028">
    <property type="entry name" value="TPR"/>
    <property type="match status" value="3"/>
</dbReference>
<evidence type="ECO:0000313" key="2">
    <source>
        <dbReference type="EMBL" id="GAA0713595.1"/>
    </source>
</evidence>
<dbReference type="PANTHER" id="PTHR33706">
    <property type="entry name" value="MORN VARIANT REPEAT PROTEIN"/>
    <property type="match status" value="1"/>
</dbReference>
<reference evidence="3" key="1">
    <citation type="journal article" date="2019" name="Int. J. Syst. Evol. Microbiol.">
        <title>The Global Catalogue of Microorganisms (GCM) 10K type strain sequencing project: providing services to taxonomists for standard genome sequencing and annotation.</title>
        <authorList>
            <consortium name="The Broad Institute Genomics Platform"/>
            <consortium name="The Broad Institute Genome Sequencing Center for Infectious Disease"/>
            <person name="Wu L."/>
            <person name="Ma J."/>
        </authorList>
    </citation>
    <scope>NUCLEOTIDE SEQUENCE [LARGE SCALE GENOMIC DNA]</scope>
    <source>
        <strain evidence="3">JCM 15974</strain>
    </source>
</reference>
<feature type="repeat" description="TPR" evidence="1">
    <location>
        <begin position="160"/>
        <end position="193"/>
    </location>
</feature>
<organism evidence="2 3">
    <name type="scientific">Aquimarina litoralis</name>
    <dbReference type="NCBI Taxonomy" id="584605"/>
    <lineage>
        <taxon>Bacteria</taxon>
        <taxon>Pseudomonadati</taxon>
        <taxon>Bacteroidota</taxon>
        <taxon>Flavobacteriia</taxon>
        <taxon>Flavobacteriales</taxon>
        <taxon>Flavobacteriaceae</taxon>
        <taxon>Aquimarina</taxon>
    </lineage>
</organism>
<dbReference type="EMBL" id="BAAAGE010000001">
    <property type="protein sequence ID" value="GAA0713595.1"/>
    <property type="molecule type" value="Genomic_DNA"/>
</dbReference>
<evidence type="ECO:0000313" key="3">
    <source>
        <dbReference type="Proteomes" id="UP001501758"/>
    </source>
</evidence>
<dbReference type="InterPro" id="IPR019734">
    <property type="entry name" value="TPR_rpt"/>
</dbReference>